<dbReference type="InterPro" id="IPR011990">
    <property type="entry name" value="TPR-like_helical_dom_sf"/>
</dbReference>
<dbReference type="GO" id="GO:0030014">
    <property type="term" value="C:CCR4-NOT complex"/>
    <property type="evidence" value="ECO:0007669"/>
    <property type="project" value="InterPro"/>
</dbReference>
<feature type="region of interest" description="Disordered" evidence="2">
    <location>
        <begin position="262"/>
        <end position="294"/>
    </location>
</feature>
<dbReference type="GO" id="GO:0006402">
    <property type="term" value="P:mRNA catabolic process"/>
    <property type="evidence" value="ECO:0007669"/>
    <property type="project" value="TreeGrafter"/>
</dbReference>
<dbReference type="GO" id="GO:0017148">
    <property type="term" value="P:negative regulation of translation"/>
    <property type="evidence" value="ECO:0007669"/>
    <property type="project" value="TreeGrafter"/>
</dbReference>
<feature type="compositionally biased region" description="Low complexity" evidence="2">
    <location>
        <begin position="81"/>
        <end position="92"/>
    </location>
</feature>
<organism evidence="3 4">
    <name type="scientific">Synchytrium endobioticum</name>
    <dbReference type="NCBI Taxonomy" id="286115"/>
    <lineage>
        <taxon>Eukaryota</taxon>
        <taxon>Fungi</taxon>
        <taxon>Fungi incertae sedis</taxon>
        <taxon>Chytridiomycota</taxon>
        <taxon>Chytridiomycota incertae sedis</taxon>
        <taxon>Chytridiomycetes</taxon>
        <taxon>Synchytriales</taxon>
        <taxon>Synchytriaceae</taxon>
        <taxon>Synchytrium</taxon>
    </lineage>
</organism>
<feature type="region of interest" description="Disordered" evidence="2">
    <location>
        <begin position="74"/>
        <end position="102"/>
    </location>
</feature>
<dbReference type="PANTHER" id="PTHR12979:SF5">
    <property type="entry name" value="CCR4-NOT TRANSCRIPTION COMPLEX SUBUNIT 10"/>
    <property type="match status" value="1"/>
</dbReference>
<dbReference type="VEuPathDB" id="FungiDB:SeMB42_g00118"/>
<comment type="caution">
    <text evidence="3">The sequence shown here is derived from an EMBL/GenBank/DDBJ whole genome shotgun (WGS) entry which is preliminary data.</text>
</comment>
<evidence type="ECO:0008006" key="5">
    <source>
        <dbReference type="Google" id="ProtNLM"/>
    </source>
</evidence>
<evidence type="ECO:0000256" key="2">
    <source>
        <dbReference type="SAM" id="MobiDB-lite"/>
    </source>
</evidence>
<dbReference type="SUPFAM" id="SSF48452">
    <property type="entry name" value="TPR-like"/>
    <property type="match status" value="1"/>
</dbReference>
<feature type="compositionally biased region" description="Polar residues" evidence="2">
    <location>
        <begin position="211"/>
        <end position="220"/>
    </location>
</feature>
<reference evidence="3 4" key="1">
    <citation type="journal article" date="2019" name="Sci. Rep.">
        <title>Comparative genomics of chytrid fungi reveal insights into the obligate biotrophic and pathogenic lifestyle of Synchytrium endobioticum.</title>
        <authorList>
            <person name="van de Vossenberg B.T.L.H."/>
            <person name="Warris S."/>
            <person name="Nguyen H.D.T."/>
            <person name="van Gent-Pelzer M.P.E."/>
            <person name="Joly D.L."/>
            <person name="van de Geest H.C."/>
            <person name="Bonants P.J.M."/>
            <person name="Smith D.S."/>
            <person name="Levesque C.A."/>
            <person name="van der Lee T.A.J."/>
        </authorList>
    </citation>
    <scope>NUCLEOTIDE SEQUENCE [LARGE SCALE GENOMIC DNA]</scope>
    <source>
        <strain evidence="3 4">LEV6574</strain>
    </source>
</reference>
<feature type="region of interest" description="Disordered" evidence="2">
    <location>
        <begin position="211"/>
        <end position="248"/>
    </location>
</feature>
<dbReference type="Proteomes" id="UP000320475">
    <property type="component" value="Unassembled WGS sequence"/>
</dbReference>
<comment type="similarity">
    <text evidence="1">Belongs to the CNOT10 family.</text>
</comment>
<evidence type="ECO:0000313" key="3">
    <source>
        <dbReference type="EMBL" id="TPX51591.1"/>
    </source>
</evidence>
<dbReference type="PANTHER" id="PTHR12979">
    <property type="entry name" value="CCR4-NOT TRANSCRIPTION COMPLEX SUBUNIT 10"/>
    <property type="match status" value="1"/>
</dbReference>
<evidence type="ECO:0000313" key="4">
    <source>
        <dbReference type="Proteomes" id="UP000320475"/>
    </source>
</evidence>
<name>A0A507DJK0_9FUNG</name>
<protein>
    <recommendedName>
        <fullName evidence="5">CCR4-NOT transcription complex subunit 10</fullName>
    </recommendedName>
</protein>
<sequence length="696" mass="78073">MNHEHFPMMAREATDAFRKRDYVAAICALKQLPSTDPRVTTNLAVAEYYHSLQHHTVTANTIIQLKTTIDKVYTSHHERGSSPASFPSDSSFNGTTQSSLDDDWAVKDHDDAYDDEELDPVNLPSLPSPVSDSALTQYNRACILYYGGQYLQASEVLTPLFEDHIKKLDDYVAIRVLLLLADVWMRLQRGQGVLQIVSHFERVYASHDNLQRQPFPSSNAPVLDQDDDEDVECDDGTGDLAENGASQSDLYIRNSHHRSDFDYSSTPTLTSPTPPNVSSSPPPISPGASRSVTPLVDFEGSETGHMFPTTPMSFRYTIHLLRGRALLLLNRIKFANREFRYAQRIQQEYVHRMASDTLTSADEVRMQVTDVMPWYLQAKGDWLLHHPDRAMRKLDRVKTMQLYPIQTNESEHGVVDARPFSDKYWWNAMGILAGEGGARALALLSFVKAHARNSEHLSTEMNPLLSQFLDESPGILYNAGVELLVSRNAAQAFECFSKVTNLLQSREAHDHSPSRAWLRTGDCCIAHQEKLKEQTGPFSLNNTILVGGFRIAVLTPHCSRTRQDVHDLSPLTYSYAIHCYKNAFLMAKHGLKGSNHANYGLRTVMVAALVGWTYCTLMSSNSSDAFALSQVTLKVLDSELKVSDVLSRNYMQQQRSLVCLYAERAQLDLIRTGDAIAFPESHVSGTADSTNERYTS</sequence>
<dbReference type="EMBL" id="QEAM01000003">
    <property type="protein sequence ID" value="TPX51591.1"/>
    <property type="molecule type" value="Genomic_DNA"/>
</dbReference>
<dbReference type="OrthoDB" id="10599191at2759"/>
<proteinExistence type="inferred from homology"/>
<feature type="compositionally biased region" description="Pro residues" evidence="2">
    <location>
        <begin position="272"/>
        <end position="285"/>
    </location>
</feature>
<dbReference type="InterPro" id="IPR039740">
    <property type="entry name" value="CNOT10"/>
</dbReference>
<accession>A0A507DJK0</accession>
<dbReference type="AlphaFoldDB" id="A0A507DJK0"/>
<feature type="compositionally biased region" description="Acidic residues" evidence="2">
    <location>
        <begin position="224"/>
        <end position="237"/>
    </location>
</feature>
<gene>
    <name evidence="3" type="ORF">SeLEV6574_g00212</name>
</gene>
<evidence type="ECO:0000256" key="1">
    <source>
        <dbReference type="ARBA" id="ARBA00010080"/>
    </source>
</evidence>